<dbReference type="InterPro" id="IPR010559">
    <property type="entry name" value="Sig_transdc_His_kin_internal"/>
</dbReference>
<dbReference type="Pfam" id="PF00072">
    <property type="entry name" value="Response_reg"/>
    <property type="match status" value="1"/>
</dbReference>
<evidence type="ECO:0000256" key="5">
    <source>
        <dbReference type="ARBA" id="ARBA00022741"/>
    </source>
</evidence>
<feature type="modified residue" description="4-aspartylphosphate" evidence="9">
    <location>
        <position position="746"/>
    </location>
</feature>
<dbReference type="Pfam" id="PF02518">
    <property type="entry name" value="HATPase_c"/>
    <property type="match status" value="2"/>
</dbReference>
<evidence type="ECO:0000313" key="14">
    <source>
        <dbReference type="Proteomes" id="UP000515679"/>
    </source>
</evidence>
<name>A0A7G5BYH5_9BACL</name>
<dbReference type="InterPro" id="IPR011006">
    <property type="entry name" value="CheY-like_superfamily"/>
</dbReference>
<dbReference type="InterPro" id="IPR003661">
    <property type="entry name" value="HisK_dim/P_dom"/>
</dbReference>
<dbReference type="GO" id="GO:0016020">
    <property type="term" value="C:membrane"/>
    <property type="evidence" value="ECO:0007669"/>
    <property type="project" value="InterPro"/>
</dbReference>
<keyword evidence="5" id="KW-0547">Nucleotide-binding</keyword>
<dbReference type="InterPro" id="IPR008979">
    <property type="entry name" value="Galactose-bd-like_sf"/>
</dbReference>
<dbReference type="GO" id="GO:0005524">
    <property type="term" value="F:ATP binding"/>
    <property type="evidence" value="ECO:0007669"/>
    <property type="project" value="UniProtKB-KW"/>
</dbReference>
<keyword evidence="10" id="KW-0812">Transmembrane</keyword>
<evidence type="ECO:0000256" key="3">
    <source>
        <dbReference type="ARBA" id="ARBA00022553"/>
    </source>
</evidence>
<keyword evidence="7" id="KW-0067">ATP-binding</keyword>
<dbReference type="Pfam" id="PF00512">
    <property type="entry name" value="HisKA"/>
    <property type="match status" value="1"/>
</dbReference>
<feature type="transmembrane region" description="Helical" evidence="10">
    <location>
        <begin position="307"/>
        <end position="326"/>
    </location>
</feature>
<feature type="transmembrane region" description="Helical" evidence="10">
    <location>
        <begin position="213"/>
        <end position="233"/>
    </location>
</feature>
<evidence type="ECO:0000256" key="7">
    <source>
        <dbReference type="ARBA" id="ARBA00022840"/>
    </source>
</evidence>
<dbReference type="KEGG" id="cchl:FPL14_13000"/>
<organism evidence="13 14">
    <name type="scientific">Cohnella cholangitidis</name>
    <dbReference type="NCBI Taxonomy" id="2598458"/>
    <lineage>
        <taxon>Bacteria</taxon>
        <taxon>Bacillati</taxon>
        <taxon>Bacillota</taxon>
        <taxon>Bacilli</taxon>
        <taxon>Bacillales</taxon>
        <taxon>Paenibacillaceae</taxon>
        <taxon>Cohnella</taxon>
    </lineage>
</organism>
<evidence type="ECO:0000259" key="12">
    <source>
        <dbReference type="PROSITE" id="PS50110"/>
    </source>
</evidence>
<dbReference type="SMART" id="SM00387">
    <property type="entry name" value="HATPase_c"/>
    <property type="match status" value="2"/>
</dbReference>
<dbReference type="Gene3D" id="1.10.287.130">
    <property type="match status" value="1"/>
</dbReference>
<dbReference type="Gene3D" id="3.30.565.10">
    <property type="entry name" value="Histidine kinase-like ATPase, C-terminal domain"/>
    <property type="match status" value="2"/>
</dbReference>
<keyword evidence="14" id="KW-1185">Reference proteome</keyword>
<dbReference type="PRINTS" id="PR00344">
    <property type="entry name" value="BCTRLSENSOR"/>
</dbReference>
<keyword evidence="10" id="KW-1133">Transmembrane helix</keyword>
<dbReference type="InterPro" id="IPR036890">
    <property type="entry name" value="HATPase_C_sf"/>
</dbReference>
<dbReference type="CDD" id="cd16922">
    <property type="entry name" value="HATPase_EvgS-ArcB-TorS-like"/>
    <property type="match status" value="1"/>
</dbReference>
<dbReference type="Gene3D" id="3.40.50.2300">
    <property type="match status" value="1"/>
</dbReference>
<keyword evidence="8" id="KW-0902">Two-component regulatory system</keyword>
<evidence type="ECO:0000256" key="4">
    <source>
        <dbReference type="ARBA" id="ARBA00022679"/>
    </source>
</evidence>
<dbReference type="PROSITE" id="PS50110">
    <property type="entry name" value="RESPONSE_REGULATORY"/>
    <property type="match status" value="1"/>
</dbReference>
<feature type="transmembrane region" description="Helical" evidence="10">
    <location>
        <begin position="385"/>
        <end position="406"/>
    </location>
</feature>
<dbReference type="InterPro" id="IPR005467">
    <property type="entry name" value="His_kinase_dom"/>
</dbReference>
<dbReference type="InterPro" id="IPR001789">
    <property type="entry name" value="Sig_transdc_resp-reg_receiver"/>
</dbReference>
<gene>
    <name evidence="13" type="ORF">FPL14_13000</name>
</gene>
<evidence type="ECO:0000256" key="10">
    <source>
        <dbReference type="SAM" id="Phobius"/>
    </source>
</evidence>
<protein>
    <recommendedName>
        <fullName evidence="2">histidine kinase</fullName>
        <ecNumber evidence="2">2.7.13.3</ecNumber>
    </recommendedName>
</protein>
<dbReference type="Gene3D" id="2.60.120.260">
    <property type="entry name" value="Galactose-binding domain-like"/>
    <property type="match status" value="1"/>
</dbReference>
<dbReference type="GO" id="GO:0000155">
    <property type="term" value="F:phosphorelay sensor kinase activity"/>
    <property type="evidence" value="ECO:0007669"/>
    <property type="project" value="InterPro"/>
</dbReference>
<dbReference type="CDD" id="cd17574">
    <property type="entry name" value="REC_OmpR"/>
    <property type="match status" value="1"/>
</dbReference>
<dbReference type="CDD" id="cd00082">
    <property type="entry name" value="HisKA"/>
    <property type="match status" value="1"/>
</dbReference>
<evidence type="ECO:0000256" key="1">
    <source>
        <dbReference type="ARBA" id="ARBA00000085"/>
    </source>
</evidence>
<feature type="domain" description="Response regulatory" evidence="12">
    <location>
        <begin position="697"/>
        <end position="813"/>
    </location>
</feature>
<evidence type="ECO:0000256" key="2">
    <source>
        <dbReference type="ARBA" id="ARBA00012438"/>
    </source>
</evidence>
<accession>A0A7G5BYH5</accession>
<keyword evidence="4" id="KW-0808">Transferase</keyword>
<dbReference type="SUPFAM" id="SSF52172">
    <property type="entry name" value="CheY-like"/>
    <property type="match status" value="1"/>
</dbReference>
<feature type="domain" description="Histidine kinase" evidence="11">
    <location>
        <begin position="924"/>
        <end position="1023"/>
    </location>
</feature>
<evidence type="ECO:0000259" key="11">
    <source>
        <dbReference type="PROSITE" id="PS50109"/>
    </source>
</evidence>
<dbReference type="InterPro" id="IPR011623">
    <property type="entry name" value="7TMR_DISM_rcpt_extracell_dom1"/>
</dbReference>
<dbReference type="EC" id="2.7.13.3" evidence="2"/>
<sequence length="1023" mass="114126">MQKRKIAAIIILFMLVLTGIRLVWIQNQNSPSDVKADNGQLDLRSWDSSSDSVLSLNGEWEFFPYKLIMQSPKNGDAWDGDAKIVSLPSDWKRDLSSERDSTFGYGSYRLRILIEPNSTQSYSIRIPGISSSSAVFVNGQLLAQSGQPAENAEEYTASNVPYSASFTTDRSVIDIVVHVANYDDRVMGGMMQPIKFGTEAAVTRATWFSIGNQLGVCLLLLMHAVYTIILYVIGARHKSLLYFSLMFVCGTVTIIIDDDRILPAWFPVNYEWTYKLYYLSFLGIAAFNLQYFKGLLPPFSILRKSRWYLAVCGLYALFVLILPIKILSYSDLFHTLLTVIPFVIVPVLSVLAVRRGSHDVIYLLLGTTAIIMNVIWGIIKNSGTITGGYYPFDMLAAFIAFALYWFKRYFRASAESARLAEKLQAADKLKDEFLVNTSHELRNPLHGILNIAQTVIDSDGPYDQDRNETRMKLLVSVGKRMSHLLDDLLDLARFKDNRIRLHPVNLRIQTVVSGVLDMIRFMTEGKPIRLIVNIPSSFPPIRADENRLIQILFNLLHNAAKFTDEGQIKIDAYVKDGKAIIQISDTGIGMDEETQSRIFEPYEQGDVYSSASGLGLGLTITKRLVELHDGTLTVRSIPDQGSVFAFSMPISALGESLADGAAAEPVVPLFLPETTAADEAAAATIAIADHVTVDRPSILAIDDDPVNLSVLASVLSPNNYDIVTATSGAEALSLLDSRMWDLLIVDVMMPRMSGYEVAQAVRARFSHSELPILLLTARSRAEDIEAGFKSGANDYVTKPVDALELRSRVGALTQVTRAVREQTRMESAWLQAQIQPHFLFNTLNSLAALSEIDIVRMRNLLRVFGDYLRASFDFDNSDRIVPLHRELELVRAYLFIEQERFEDRIQVVWDIEEGLQLNIPPLSIQPLVENAVRHGLLKRARGGKIQIRVGEFDEYAEISVQDDGVGMDGDTLNQVLRKQPEAGRGSGIGLANTDRRLRQLYGQGLRVVSSPGQGTLVSFVVRR</sequence>
<dbReference type="InterPro" id="IPR004358">
    <property type="entry name" value="Sig_transdc_His_kin-like_C"/>
</dbReference>
<dbReference type="EMBL" id="CP041969">
    <property type="protein sequence ID" value="QMV42009.1"/>
    <property type="molecule type" value="Genomic_DNA"/>
</dbReference>
<dbReference type="PANTHER" id="PTHR43547">
    <property type="entry name" value="TWO-COMPONENT HISTIDINE KINASE"/>
    <property type="match status" value="1"/>
</dbReference>
<dbReference type="SUPFAM" id="SSF55874">
    <property type="entry name" value="ATPase domain of HSP90 chaperone/DNA topoisomerase II/histidine kinase"/>
    <property type="match status" value="2"/>
</dbReference>
<dbReference type="SUPFAM" id="SSF49785">
    <property type="entry name" value="Galactose-binding domain-like"/>
    <property type="match status" value="1"/>
</dbReference>
<reference evidence="13 14" key="1">
    <citation type="submission" date="2019-07" db="EMBL/GenBank/DDBJ databases">
        <authorList>
            <person name="Kim J.K."/>
            <person name="Cheong H.-M."/>
            <person name="Choi Y."/>
            <person name="Hwang K.J."/>
            <person name="Lee S."/>
            <person name="Choi C."/>
        </authorList>
    </citation>
    <scope>NUCLEOTIDE SEQUENCE [LARGE SCALE GENOMIC DNA]</scope>
    <source>
        <strain evidence="13 14">KS 22</strain>
    </source>
</reference>
<feature type="transmembrane region" description="Helical" evidence="10">
    <location>
        <begin position="276"/>
        <end position="295"/>
    </location>
</feature>
<evidence type="ECO:0000256" key="8">
    <source>
        <dbReference type="ARBA" id="ARBA00023012"/>
    </source>
</evidence>
<dbReference type="InterPro" id="IPR003594">
    <property type="entry name" value="HATPase_dom"/>
</dbReference>
<feature type="transmembrane region" description="Helical" evidence="10">
    <location>
        <begin position="240"/>
        <end position="256"/>
    </location>
</feature>
<dbReference type="SMART" id="SM00448">
    <property type="entry name" value="REC"/>
    <property type="match status" value="1"/>
</dbReference>
<dbReference type="InterPro" id="IPR036097">
    <property type="entry name" value="HisK_dim/P_sf"/>
</dbReference>
<dbReference type="Pfam" id="PF07695">
    <property type="entry name" value="7TMR-DISM_7TM"/>
    <property type="match status" value="1"/>
</dbReference>
<dbReference type="RefSeq" id="WP_182303410.1">
    <property type="nucleotide sequence ID" value="NZ_CP041969.1"/>
</dbReference>
<proteinExistence type="predicted"/>
<evidence type="ECO:0000256" key="9">
    <source>
        <dbReference type="PROSITE-ProRule" id="PRU00169"/>
    </source>
</evidence>
<keyword evidence="10" id="KW-0472">Membrane</keyword>
<dbReference type="SUPFAM" id="SSF47384">
    <property type="entry name" value="Homodimeric domain of signal transducing histidine kinase"/>
    <property type="match status" value="1"/>
</dbReference>
<feature type="domain" description="Histidine kinase" evidence="11">
    <location>
        <begin position="436"/>
        <end position="652"/>
    </location>
</feature>
<dbReference type="AlphaFoldDB" id="A0A7G5BYH5"/>
<feature type="transmembrane region" description="Helical" evidence="10">
    <location>
        <begin position="332"/>
        <end position="353"/>
    </location>
</feature>
<evidence type="ECO:0000313" key="13">
    <source>
        <dbReference type="EMBL" id="QMV42009.1"/>
    </source>
</evidence>
<keyword evidence="3 9" id="KW-0597">Phosphoprotein</keyword>
<keyword evidence="6" id="KW-0418">Kinase</keyword>
<comment type="catalytic activity">
    <reaction evidence="1">
        <text>ATP + protein L-histidine = ADP + protein N-phospho-L-histidine.</text>
        <dbReference type="EC" id="2.7.13.3"/>
    </reaction>
</comment>
<dbReference type="Proteomes" id="UP000515679">
    <property type="component" value="Chromosome"/>
</dbReference>
<dbReference type="Pfam" id="PF06580">
    <property type="entry name" value="His_kinase"/>
    <property type="match status" value="1"/>
</dbReference>
<evidence type="ECO:0000256" key="6">
    <source>
        <dbReference type="ARBA" id="ARBA00022777"/>
    </source>
</evidence>
<feature type="transmembrane region" description="Helical" evidence="10">
    <location>
        <begin position="360"/>
        <end position="379"/>
    </location>
</feature>
<dbReference type="PANTHER" id="PTHR43547:SF2">
    <property type="entry name" value="HYBRID SIGNAL TRANSDUCTION HISTIDINE KINASE C"/>
    <property type="match status" value="1"/>
</dbReference>
<dbReference type="SMART" id="SM00388">
    <property type="entry name" value="HisKA"/>
    <property type="match status" value="1"/>
</dbReference>
<dbReference type="PROSITE" id="PS50109">
    <property type="entry name" value="HIS_KIN"/>
    <property type="match status" value="2"/>
</dbReference>